<sequence length="862" mass="96991">MRPKWDWMVVILVLLNGGCYCCCGCLEQERTALLEIKAWINHPNGSALEFWVKSLDADCCEWMGVTCRTTKGQVTKISLGDLRAYWDWGYLYMNASLFAPFKELKSLDLSVSNLHGSLACEGWSELKNLEELDLSYNELDGVLPPCLSNLSSLQVMDLSYNHFGGNIASSPLVDLISLEYLAFPGNNFQVPNSFASFSNHSNLKFIWGDDNEVTPESAVEMSTPKFQLKFFSMSNCSSKTRKAEYPNFLFYQNDLKFLDLSYNNFSGLFPSWLVENNTGIQTLIMRDNSLVGTPKLHYPAHNLSSIDIASNKLGGTLRTICSIFPNLEHLIMPDNGVVGTIPPCFQNMSRLQYLDLSNNRLSSGKQELLPLFGISLWFLKLSNNSFEGKISAEFFNSSTPLCYVYLDNNHFFGHIPDSASIEYPLLHFFDISNNHFSGMLPRWLGNISSDIDAIDFSKNQFEGSIPEEFCNLLNLDYLTLSENSLSGSIPSCFNSSQSISHVHLHNNKLSGPWTYAFRNNSYLVTLDLRENGLSGPIPEWIGSLPSLSILLLKQNKFDGPLPPQLCLLKELSILDLSNNEFSGPLPLCLSNLNFSTIEPKSFDVFSYAVFLQSFEPIIHDIDKLPLARLLHRKYKWPALIVKEGIEFTTKRLFSTYKGTILDYMSGIDLSCNKFSGEIPAGIGNITALRALNLSHNKLTGTIPATLSNLGQIESLDLSHNNLNGGIPQQLVELHFLSVFSVAYNNLSGKTPEWKNQFGTFDASSYEGNPLLSGPPLTNESIEIEPQSQPIPDGTVNECREDSFLDMQDFFVSFGVSYTMVVVTIAAVLYINLYWRRLWFYFIEELITGCYYFVLDSFRMFSC</sequence>
<keyword evidence="6 13" id="KW-0732">Signal</keyword>
<gene>
    <name evidence="15" type="ORF">Tsubulata_019890</name>
</gene>
<keyword evidence="9 12" id="KW-0472">Membrane</keyword>
<organism evidence="15 16">
    <name type="scientific">Turnera subulata</name>
    <dbReference type="NCBI Taxonomy" id="218843"/>
    <lineage>
        <taxon>Eukaryota</taxon>
        <taxon>Viridiplantae</taxon>
        <taxon>Streptophyta</taxon>
        <taxon>Embryophyta</taxon>
        <taxon>Tracheophyta</taxon>
        <taxon>Spermatophyta</taxon>
        <taxon>Magnoliopsida</taxon>
        <taxon>eudicotyledons</taxon>
        <taxon>Gunneridae</taxon>
        <taxon>Pentapetalae</taxon>
        <taxon>rosids</taxon>
        <taxon>fabids</taxon>
        <taxon>Malpighiales</taxon>
        <taxon>Passifloraceae</taxon>
        <taxon>Turnera</taxon>
    </lineage>
</organism>
<dbReference type="PANTHER" id="PTHR48062">
    <property type="entry name" value="RECEPTOR-LIKE PROTEIN 14"/>
    <property type="match status" value="1"/>
</dbReference>
<proteinExistence type="inferred from homology"/>
<dbReference type="AlphaFoldDB" id="A0A9Q0GAW5"/>
<dbReference type="Pfam" id="PF13855">
    <property type="entry name" value="LRR_8"/>
    <property type="match status" value="2"/>
</dbReference>
<keyword evidence="4" id="KW-0433">Leucine-rich repeat</keyword>
<dbReference type="PROSITE" id="PS51450">
    <property type="entry name" value="LRR"/>
    <property type="match status" value="1"/>
</dbReference>
<feature type="transmembrane region" description="Helical" evidence="12">
    <location>
        <begin position="837"/>
        <end position="854"/>
    </location>
</feature>
<dbReference type="InterPro" id="IPR051502">
    <property type="entry name" value="RLP_Defense_Trigger"/>
</dbReference>
<evidence type="ECO:0000313" key="16">
    <source>
        <dbReference type="Proteomes" id="UP001141552"/>
    </source>
</evidence>
<dbReference type="InterPro" id="IPR032675">
    <property type="entry name" value="LRR_dom_sf"/>
</dbReference>
<dbReference type="GO" id="GO:0005886">
    <property type="term" value="C:plasma membrane"/>
    <property type="evidence" value="ECO:0007669"/>
    <property type="project" value="UniProtKB-SubCell"/>
</dbReference>
<comment type="similarity">
    <text evidence="2">Belongs to the RLP family.</text>
</comment>
<dbReference type="EMBL" id="JAKUCV010001373">
    <property type="protein sequence ID" value="KAJ4846655.1"/>
    <property type="molecule type" value="Genomic_DNA"/>
</dbReference>
<reference evidence="15" key="1">
    <citation type="submission" date="2022-02" db="EMBL/GenBank/DDBJ databases">
        <authorList>
            <person name="Henning P.M."/>
            <person name="McCubbin A.G."/>
            <person name="Shore J.S."/>
        </authorList>
    </citation>
    <scope>NUCLEOTIDE SEQUENCE</scope>
    <source>
        <strain evidence="15">F60SS</strain>
        <tissue evidence="15">Leaves</tissue>
    </source>
</reference>
<keyword evidence="7" id="KW-0677">Repeat</keyword>
<name>A0A9Q0GAW5_9ROSI</name>
<evidence type="ECO:0000256" key="1">
    <source>
        <dbReference type="ARBA" id="ARBA00004251"/>
    </source>
</evidence>
<dbReference type="PANTHER" id="PTHR48062:SF21">
    <property type="entry name" value="RECEPTOR-LIKE PROTEIN 12"/>
    <property type="match status" value="1"/>
</dbReference>
<evidence type="ECO:0000256" key="9">
    <source>
        <dbReference type="ARBA" id="ARBA00023136"/>
    </source>
</evidence>
<dbReference type="OrthoDB" id="827707at2759"/>
<reference evidence="15" key="2">
    <citation type="journal article" date="2023" name="Plants (Basel)">
        <title>Annotation of the Turnera subulata (Passifloraceae) Draft Genome Reveals the S-Locus Evolved after the Divergence of Turneroideae from Passifloroideae in a Stepwise Manner.</title>
        <authorList>
            <person name="Henning P.M."/>
            <person name="Roalson E.H."/>
            <person name="Mir W."/>
            <person name="McCubbin A.G."/>
            <person name="Shore J.S."/>
        </authorList>
    </citation>
    <scope>NUCLEOTIDE SEQUENCE</scope>
    <source>
        <strain evidence="15">F60SS</strain>
    </source>
</reference>
<dbReference type="SMART" id="SM00365">
    <property type="entry name" value="LRR_SD22"/>
    <property type="match status" value="5"/>
</dbReference>
<dbReference type="FunFam" id="3.80.10.10:FF:000095">
    <property type="entry name" value="LRR receptor-like serine/threonine-protein kinase GSO1"/>
    <property type="match status" value="1"/>
</dbReference>
<evidence type="ECO:0000256" key="6">
    <source>
        <dbReference type="ARBA" id="ARBA00022729"/>
    </source>
</evidence>
<dbReference type="FunFam" id="3.80.10.10:FF:000111">
    <property type="entry name" value="LRR receptor-like serine/threonine-protein kinase ERECTA"/>
    <property type="match status" value="1"/>
</dbReference>
<comment type="caution">
    <text evidence="15">The sequence shown here is derived from an EMBL/GenBank/DDBJ whole genome shotgun (WGS) entry which is preliminary data.</text>
</comment>
<evidence type="ECO:0000256" key="2">
    <source>
        <dbReference type="ARBA" id="ARBA00009592"/>
    </source>
</evidence>
<keyword evidence="3" id="KW-1003">Cell membrane</keyword>
<evidence type="ECO:0000256" key="4">
    <source>
        <dbReference type="ARBA" id="ARBA00022614"/>
    </source>
</evidence>
<feature type="signal peptide" evidence="13">
    <location>
        <begin position="1"/>
        <end position="21"/>
    </location>
</feature>
<dbReference type="SUPFAM" id="SSF52058">
    <property type="entry name" value="L domain-like"/>
    <property type="match status" value="3"/>
</dbReference>
<evidence type="ECO:0000313" key="15">
    <source>
        <dbReference type="EMBL" id="KAJ4846655.1"/>
    </source>
</evidence>
<keyword evidence="10" id="KW-0675">Receptor</keyword>
<evidence type="ECO:0000256" key="8">
    <source>
        <dbReference type="ARBA" id="ARBA00022989"/>
    </source>
</evidence>
<protein>
    <recommendedName>
        <fullName evidence="14">Leucine-rich repeat-containing N-terminal plant-type domain-containing protein</fullName>
    </recommendedName>
</protein>
<feature type="domain" description="Leucine-rich repeat-containing N-terminal plant-type" evidence="14">
    <location>
        <begin position="27"/>
        <end position="67"/>
    </location>
</feature>
<evidence type="ECO:0000256" key="13">
    <source>
        <dbReference type="SAM" id="SignalP"/>
    </source>
</evidence>
<dbReference type="InterPro" id="IPR013210">
    <property type="entry name" value="LRR_N_plant-typ"/>
</dbReference>
<dbReference type="InterPro" id="IPR001611">
    <property type="entry name" value="Leu-rich_rpt"/>
</dbReference>
<feature type="transmembrane region" description="Helical" evidence="12">
    <location>
        <begin position="809"/>
        <end position="830"/>
    </location>
</feature>
<keyword evidence="16" id="KW-1185">Reference proteome</keyword>
<dbReference type="SMART" id="SM00369">
    <property type="entry name" value="LRR_TYP"/>
    <property type="match status" value="6"/>
</dbReference>
<keyword evidence="8 12" id="KW-1133">Transmembrane helix</keyword>
<evidence type="ECO:0000256" key="12">
    <source>
        <dbReference type="SAM" id="Phobius"/>
    </source>
</evidence>
<evidence type="ECO:0000256" key="7">
    <source>
        <dbReference type="ARBA" id="ARBA00022737"/>
    </source>
</evidence>
<feature type="chain" id="PRO_5040278482" description="Leucine-rich repeat-containing N-terminal plant-type domain-containing protein" evidence="13">
    <location>
        <begin position="22"/>
        <end position="862"/>
    </location>
</feature>
<evidence type="ECO:0000256" key="3">
    <source>
        <dbReference type="ARBA" id="ARBA00022475"/>
    </source>
</evidence>
<keyword evidence="5 12" id="KW-0812">Transmembrane</keyword>
<evidence type="ECO:0000259" key="14">
    <source>
        <dbReference type="Pfam" id="PF08263"/>
    </source>
</evidence>
<evidence type="ECO:0000256" key="10">
    <source>
        <dbReference type="ARBA" id="ARBA00023170"/>
    </source>
</evidence>
<accession>A0A9Q0GAW5</accession>
<dbReference type="Pfam" id="PF08263">
    <property type="entry name" value="LRRNT_2"/>
    <property type="match status" value="1"/>
</dbReference>
<dbReference type="Gene3D" id="3.80.10.10">
    <property type="entry name" value="Ribonuclease Inhibitor"/>
    <property type="match status" value="3"/>
</dbReference>
<evidence type="ECO:0000256" key="5">
    <source>
        <dbReference type="ARBA" id="ARBA00022692"/>
    </source>
</evidence>
<dbReference type="PRINTS" id="PR00019">
    <property type="entry name" value="LEURICHRPT"/>
</dbReference>
<evidence type="ECO:0000256" key="11">
    <source>
        <dbReference type="ARBA" id="ARBA00023180"/>
    </source>
</evidence>
<comment type="subcellular location">
    <subcellularLocation>
        <location evidence="1">Cell membrane</location>
        <topology evidence="1">Single-pass type I membrane protein</topology>
    </subcellularLocation>
</comment>
<dbReference type="Pfam" id="PF00560">
    <property type="entry name" value="LRR_1"/>
    <property type="match status" value="7"/>
</dbReference>
<dbReference type="InterPro" id="IPR003591">
    <property type="entry name" value="Leu-rich_rpt_typical-subtyp"/>
</dbReference>
<dbReference type="Proteomes" id="UP001141552">
    <property type="component" value="Unassembled WGS sequence"/>
</dbReference>
<keyword evidence="11" id="KW-0325">Glycoprotein</keyword>